<dbReference type="AlphaFoldDB" id="A0A8J6TTX1"/>
<dbReference type="InterPro" id="IPR036942">
    <property type="entry name" value="Beta-barrel_TonB_sf"/>
</dbReference>
<evidence type="ECO:0000313" key="15">
    <source>
        <dbReference type="EMBL" id="MBC9813524.1"/>
    </source>
</evidence>
<dbReference type="InterPro" id="IPR008969">
    <property type="entry name" value="CarboxyPept-like_regulatory"/>
</dbReference>
<name>A0A8J6TTX1_9FLAO</name>
<feature type="signal peptide" evidence="12">
    <location>
        <begin position="1"/>
        <end position="19"/>
    </location>
</feature>
<keyword evidence="2 10" id="KW-0813">Transport</keyword>
<comment type="subcellular location">
    <subcellularLocation>
        <location evidence="1 10">Cell outer membrane</location>
        <topology evidence="1 10">Multi-pass membrane protein</topology>
    </subcellularLocation>
</comment>
<dbReference type="InterPro" id="IPR037066">
    <property type="entry name" value="Plug_dom_sf"/>
</dbReference>
<evidence type="ECO:0000256" key="10">
    <source>
        <dbReference type="PROSITE-ProRule" id="PRU01360"/>
    </source>
</evidence>
<dbReference type="EMBL" id="JACVEL010000011">
    <property type="protein sequence ID" value="MBC9813524.1"/>
    <property type="molecule type" value="Genomic_DNA"/>
</dbReference>
<evidence type="ECO:0000256" key="1">
    <source>
        <dbReference type="ARBA" id="ARBA00004571"/>
    </source>
</evidence>
<dbReference type="InterPro" id="IPR039426">
    <property type="entry name" value="TonB-dep_rcpt-like"/>
</dbReference>
<keyword evidence="8 15" id="KW-0675">Receptor</keyword>
<proteinExistence type="inferred from homology"/>
<dbReference type="Pfam" id="PF00593">
    <property type="entry name" value="TonB_dep_Rec_b-barrel"/>
    <property type="match status" value="1"/>
</dbReference>
<organism evidence="15 16">
    <name type="scientific">Taishania pollutisoli</name>
    <dbReference type="NCBI Taxonomy" id="2766479"/>
    <lineage>
        <taxon>Bacteria</taxon>
        <taxon>Pseudomonadati</taxon>
        <taxon>Bacteroidota</taxon>
        <taxon>Flavobacteriia</taxon>
        <taxon>Flavobacteriales</taxon>
        <taxon>Crocinitomicaceae</taxon>
        <taxon>Taishania</taxon>
    </lineage>
</organism>
<dbReference type="InterPro" id="IPR012910">
    <property type="entry name" value="Plug_dom"/>
</dbReference>
<evidence type="ECO:0000256" key="9">
    <source>
        <dbReference type="ARBA" id="ARBA00023237"/>
    </source>
</evidence>
<evidence type="ECO:0000256" key="11">
    <source>
        <dbReference type="RuleBase" id="RU003357"/>
    </source>
</evidence>
<dbReference type="GO" id="GO:0009279">
    <property type="term" value="C:cell outer membrane"/>
    <property type="evidence" value="ECO:0007669"/>
    <property type="project" value="UniProtKB-SubCell"/>
</dbReference>
<accession>A0A8J6TTX1</accession>
<feature type="domain" description="TonB-dependent receptor-like beta-barrel" evidence="13">
    <location>
        <begin position="425"/>
        <end position="712"/>
    </location>
</feature>
<evidence type="ECO:0000256" key="8">
    <source>
        <dbReference type="ARBA" id="ARBA00023170"/>
    </source>
</evidence>
<dbReference type="PROSITE" id="PS52016">
    <property type="entry name" value="TONB_DEPENDENT_REC_3"/>
    <property type="match status" value="1"/>
</dbReference>
<dbReference type="GO" id="GO:0015344">
    <property type="term" value="F:siderophore uptake transmembrane transporter activity"/>
    <property type="evidence" value="ECO:0007669"/>
    <property type="project" value="TreeGrafter"/>
</dbReference>
<evidence type="ECO:0000259" key="14">
    <source>
        <dbReference type="Pfam" id="PF07715"/>
    </source>
</evidence>
<evidence type="ECO:0000256" key="4">
    <source>
        <dbReference type="ARBA" id="ARBA00022692"/>
    </source>
</evidence>
<keyword evidence="7 10" id="KW-0472">Membrane</keyword>
<dbReference type="Gene3D" id="2.60.40.1120">
    <property type="entry name" value="Carboxypeptidase-like, regulatory domain"/>
    <property type="match status" value="1"/>
</dbReference>
<evidence type="ECO:0000256" key="5">
    <source>
        <dbReference type="ARBA" id="ARBA00022729"/>
    </source>
</evidence>
<dbReference type="Pfam" id="PF13715">
    <property type="entry name" value="CarbopepD_reg_2"/>
    <property type="match status" value="1"/>
</dbReference>
<evidence type="ECO:0000256" key="12">
    <source>
        <dbReference type="SAM" id="SignalP"/>
    </source>
</evidence>
<dbReference type="PANTHER" id="PTHR30069:SF29">
    <property type="entry name" value="HEMOGLOBIN AND HEMOGLOBIN-HAPTOGLOBIN-BINDING PROTEIN 1-RELATED"/>
    <property type="match status" value="1"/>
</dbReference>
<gene>
    <name evidence="15" type="ORF">H9Y05_13695</name>
</gene>
<evidence type="ECO:0000259" key="13">
    <source>
        <dbReference type="Pfam" id="PF00593"/>
    </source>
</evidence>
<evidence type="ECO:0000256" key="7">
    <source>
        <dbReference type="ARBA" id="ARBA00023136"/>
    </source>
</evidence>
<evidence type="ECO:0000256" key="3">
    <source>
        <dbReference type="ARBA" id="ARBA00022452"/>
    </source>
</evidence>
<dbReference type="RefSeq" id="WP_216714608.1">
    <property type="nucleotide sequence ID" value="NZ_JACVEL010000011.1"/>
</dbReference>
<feature type="chain" id="PRO_5035261685" evidence="12">
    <location>
        <begin position="20"/>
        <end position="747"/>
    </location>
</feature>
<dbReference type="Pfam" id="PF07715">
    <property type="entry name" value="Plug"/>
    <property type="match status" value="1"/>
</dbReference>
<evidence type="ECO:0000313" key="16">
    <source>
        <dbReference type="Proteomes" id="UP000652681"/>
    </source>
</evidence>
<reference evidence="15" key="1">
    <citation type="submission" date="2020-09" db="EMBL/GenBank/DDBJ databases">
        <title>Taishania pollutisoli gen. nov., sp. nov., Isolated from Tetrabromobisphenol A-Contaminated Soil.</title>
        <authorList>
            <person name="Chen Q."/>
        </authorList>
    </citation>
    <scope>NUCLEOTIDE SEQUENCE</scope>
    <source>
        <strain evidence="15">CZZ-1</strain>
    </source>
</reference>
<keyword evidence="5 12" id="KW-0732">Signal</keyword>
<dbReference type="PANTHER" id="PTHR30069">
    <property type="entry name" value="TONB-DEPENDENT OUTER MEMBRANE RECEPTOR"/>
    <property type="match status" value="1"/>
</dbReference>
<feature type="domain" description="TonB-dependent receptor plug" evidence="14">
    <location>
        <begin position="126"/>
        <end position="220"/>
    </location>
</feature>
<dbReference type="Proteomes" id="UP000652681">
    <property type="component" value="Unassembled WGS sequence"/>
</dbReference>
<protein>
    <submittedName>
        <fullName evidence="15">TonB-dependent receptor</fullName>
    </submittedName>
</protein>
<comment type="similarity">
    <text evidence="10 11">Belongs to the TonB-dependent receptor family.</text>
</comment>
<evidence type="ECO:0000256" key="6">
    <source>
        <dbReference type="ARBA" id="ARBA00023077"/>
    </source>
</evidence>
<keyword evidence="4 10" id="KW-0812">Transmembrane</keyword>
<keyword evidence="9 10" id="KW-0998">Cell outer membrane</keyword>
<dbReference type="GO" id="GO:0044718">
    <property type="term" value="P:siderophore transmembrane transport"/>
    <property type="evidence" value="ECO:0007669"/>
    <property type="project" value="TreeGrafter"/>
</dbReference>
<keyword evidence="6 11" id="KW-0798">TonB box</keyword>
<dbReference type="Gene3D" id="2.170.130.10">
    <property type="entry name" value="TonB-dependent receptor, plug domain"/>
    <property type="match status" value="1"/>
</dbReference>
<dbReference type="Gene3D" id="2.40.170.20">
    <property type="entry name" value="TonB-dependent receptor, beta-barrel domain"/>
    <property type="match status" value="1"/>
</dbReference>
<keyword evidence="3 10" id="KW-1134">Transmembrane beta strand</keyword>
<comment type="caution">
    <text evidence="15">The sequence shown here is derived from an EMBL/GenBank/DDBJ whole genome shotgun (WGS) entry which is preliminary data.</text>
</comment>
<keyword evidence="16" id="KW-1185">Reference proteome</keyword>
<sequence>MIKYIVCTVLLLLGGQTLAQSIQGEVVDEETKDGIPFAQVTLVDFHMTVQCNENGKFVIRGKFPETVQIRINATGYETQTLTAVFDNEERFVSIKMEVLHLEIDEVTVTASGNELKSNSVSYVELKSIKELNELPKASLGQMLESIPGVYNLSTGPGISKPVIRGLQGTRVLTLLNGVRMEGQQWGGDHGMGISELGIGTIEVLKGPASLQYGADALGGVFYLSNEQYENQGSHSITASSLFESNTMGSASSLLYKGTTKNLKILAGGRFASHADYQIPDGRYVKNSRFQDVNAKLGVGWHKGKWVGNIRYDWSTSTLGIPGHTHDSIPETADFLSAAQQRKKTLPVQYLSNHIASWENKFILSKHTIQLLTAFTMNQLIEHDEKVTIPELLINTYNIPYKLNVESKLKNNIVLTYGLQGMYLIQENSSKAEDRLVPDARQNDNGLYFLTAWTKNKWKLKGGVRADLRSIAATADNKFTESFSKTYAGYNFSLGANYSVSKKHILRLNATTGFRIPHLSELLSEGVHHGTFRYEIGDVNLTTEKALQLDLSYEYAGEHLSVVVNPFVNGIRDYIFVQPQDSFISGVQVFNYRQTNSIVLQTGADLGLHWHPHFAHFLHVESTFSYLTMLSPDTDAYSLIPQPRWTNSISARFEMKSKFRIDNVVLQHAYYLPQQTVSPFETASVDYSLLDFGVQCSFDSNVPVQLQFGVRNLTNTSYINHLSRLKTLGLENMGRSYYVKLVINLNFK</sequence>
<evidence type="ECO:0000256" key="2">
    <source>
        <dbReference type="ARBA" id="ARBA00022448"/>
    </source>
</evidence>
<dbReference type="InterPro" id="IPR000531">
    <property type="entry name" value="Beta-barrel_TonB"/>
</dbReference>
<dbReference type="SUPFAM" id="SSF56935">
    <property type="entry name" value="Porins"/>
    <property type="match status" value="1"/>
</dbReference>
<dbReference type="SUPFAM" id="SSF49464">
    <property type="entry name" value="Carboxypeptidase regulatory domain-like"/>
    <property type="match status" value="1"/>
</dbReference>